<keyword evidence="4" id="KW-0547">Nucleotide-binding</keyword>
<dbReference type="GO" id="GO:0031391">
    <property type="term" value="C:Elg1 RFC-like complex"/>
    <property type="evidence" value="ECO:0007669"/>
    <property type="project" value="UniProtKB-ARBA"/>
</dbReference>
<dbReference type="GO" id="GO:0005634">
    <property type="term" value="C:nucleus"/>
    <property type="evidence" value="ECO:0007669"/>
    <property type="project" value="UniProtKB-SubCell"/>
</dbReference>
<dbReference type="Gene3D" id="1.10.8.60">
    <property type="match status" value="1"/>
</dbReference>
<evidence type="ECO:0000256" key="2">
    <source>
        <dbReference type="ARBA" id="ARBA00005378"/>
    </source>
</evidence>
<keyword evidence="12" id="KW-1185">Reference proteome</keyword>
<keyword evidence="7" id="KW-0539">Nucleus</keyword>
<dbReference type="FunFam" id="1.10.8.60:FF:000032">
    <property type="entry name" value="Replication factor C subunit 4"/>
    <property type="match status" value="1"/>
</dbReference>
<proteinExistence type="inferred from homology"/>
<dbReference type="InterPro" id="IPR027417">
    <property type="entry name" value="P-loop_NTPase"/>
</dbReference>
<keyword evidence="5" id="KW-0067">ATP-binding</keyword>
<gene>
    <name evidence="11" type="ORF">INT47_007167</name>
</gene>
<dbReference type="CDD" id="cd18140">
    <property type="entry name" value="HLD_clamp_RFC"/>
    <property type="match status" value="1"/>
</dbReference>
<sequence length="348" mass="39259">MSFFAPRSATAKVVNNEKTELFNKRQPWVEKYRPKTMDDIASQEQAVLVLKKALQSDNLPHLLFYGPPGTGKTSSILALANELYGPELIKSRVLELNASDERGIQIVREKVKNFSRNIVTNKVAGYPCPPYKIVILDEADSMTKDAQSALRRTMETYSKTTRFCIVCNYVSRIIEPITSRCAKFRFKSLPLQDLEDRIQLICAKEGVNLAPNTLQTLIECSGGDLRKAITFLQSGYNLQGSEPITPRMIEEMAGVIPHEMMQVLIDSWSGNIQTIEKEVQNIMNEGYSGENIIQQIHKEIILDDNLSTLQKTRIYEYMSVADIDLVQGADEHLQILNLMAHIAFIASN</sequence>
<name>A0A8H7R6L1_9FUNG</name>
<evidence type="ECO:0000256" key="3">
    <source>
        <dbReference type="ARBA" id="ARBA00022705"/>
    </source>
</evidence>
<dbReference type="SUPFAM" id="SSF48019">
    <property type="entry name" value="post-AAA+ oligomerization domain-like"/>
    <property type="match status" value="1"/>
</dbReference>
<dbReference type="InterPro" id="IPR003959">
    <property type="entry name" value="ATPase_AAA_core"/>
</dbReference>
<keyword evidence="6" id="KW-0238">DNA-binding</keyword>
<dbReference type="EMBL" id="JAEPRD010000037">
    <property type="protein sequence ID" value="KAG2205382.1"/>
    <property type="molecule type" value="Genomic_DNA"/>
</dbReference>
<dbReference type="FunFam" id="3.40.50.300:FF:000237">
    <property type="entry name" value="replication factor C subunit 4"/>
    <property type="match status" value="1"/>
</dbReference>
<reference evidence="11" key="1">
    <citation type="submission" date="2020-12" db="EMBL/GenBank/DDBJ databases">
        <title>Metabolic potential, ecology and presence of endohyphal bacteria is reflected in genomic diversity of Mucoromycotina.</title>
        <authorList>
            <person name="Muszewska A."/>
            <person name="Okrasinska A."/>
            <person name="Steczkiewicz K."/>
            <person name="Drgas O."/>
            <person name="Orlowska M."/>
            <person name="Perlinska-Lenart U."/>
            <person name="Aleksandrzak-Piekarczyk T."/>
            <person name="Szatraj K."/>
            <person name="Zielenkiewicz U."/>
            <person name="Pilsyk S."/>
            <person name="Malc E."/>
            <person name="Mieczkowski P."/>
            <person name="Kruszewska J.S."/>
            <person name="Biernat P."/>
            <person name="Pawlowska J."/>
        </authorList>
    </citation>
    <scope>NUCLEOTIDE SEQUENCE</scope>
    <source>
        <strain evidence="11">WA0000017839</strain>
    </source>
</reference>
<evidence type="ECO:0000256" key="4">
    <source>
        <dbReference type="ARBA" id="ARBA00022741"/>
    </source>
</evidence>
<evidence type="ECO:0000259" key="10">
    <source>
        <dbReference type="SMART" id="SM00382"/>
    </source>
</evidence>
<keyword evidence="3" id="KW-0235">DNA replication</keyword>
<dbReference type="PANTHER" id="PTHR11669">
    <property type="entry name" value="REPLICATION FACTOR C / DNA POLYMERASE III GAMMA-TAU SUBUNIT"/>
    <property type="match status" value="1"/>
</dbReference>
<dbReference type="InterPro" id="IPR047854">
    <property type="entry name" value="RFC_lid"/>
</dbReference>
<comment type="similarity">
    <text evidence="2">Belongs to the activator 1 small subunits family.</text>
</comment>
<dbReference type="PANTHER" id="PTHR11669:SF20">
    <property type="entry name" value="REPLICATION FACTOR C SUBUNIT 4"/>
    <property type="match status" value="1"/>
</dbReference>
<dbReference type="FunFam" id="1.20.272.10:FF:000011">
    <property type="entry name" value="Replication factor C subunit 2"/>
    <property type="match status" value="1"/>
</dbReference>
<dbReference type="Pfam" id="PF21960">
    <property type="entry name" value="RCF1-5-like_lid"/>
    <property type="match status" value="1"/>
</dbReference>
<feature type="domain" description="AAA+ ATPase" evidence="10">
    <location>
        <begin position="58"/>
        <end position="194"/>
    </location>
</feature>
<dbReference type="Pfam" id="PF08542">
    <property type="entry name" value="Rep_fac_C"/>
    <property type="match status" value="1"/>
</dbReference>
<dbReference type="InterPro" id="IPR013748">
    <property type="entry name" value="Rep_factorC_C"/>
</dbReference>
<dbReference type="GO" id="GO:0005663">
    <property type="term" value="C:DNA replication factor C complex"/>
    <property type="evidence" value="ECO:0007669"/>
    <property type="project" value="TreeGrafter"/>
</dbReference>
<dbReference type="InterPro" id="IPR008921">
    <property type="entry name" value="DNA_pol3_clamp-load_cplx_C"/>
</dbReference>
<evidence type="ECO:0000313" key="12">
    <source>
        <dbReference type="Proteomes" id="UP000603453"/>
    </source>
</evidence>
<dbReference type="OrthoDB" id="4199794at2759"/>
<accession>A0A8H7R6L1</accession>
<evidence type="ECO:0000256" key="9">
    <source>
        <dbReference type="ARBA" id="ARBA00075373"/>
    </source>
</evidence>
<dbReference type="Gene3D" id="1.20.272.10">
    <property type="match status" value="1"/>
</dbReference>
<evidence type="ECO:0000256" key="8">
    <source>
        <dbReference type="ARBA" id="ARBA00040745"/>
    </source>
</evidence>
<dbReference type="GO" id="GO:0003677">
    <property type="term" value="F:DNA binding"/>
    <property type="evidence" value="ECO:0007669"/>
    <property type="project" value="UniProtKB-KW"/>
</dbReference>
<dbReference type="SUPFAM" id="SSF52540">
    <property type="entry name" value="P-loop containing nucleoside triphosphate hydrolases"/>
    <property type="match status" value="1"/>
</dbReference>
<organism evidence="11 12">
    <name type="scientific">Mucor saturninus</name>
    <dbReference type="NCBI Taxonomy" id="64648"/>
    <lineage>
        <taxon>Eukaryota</taxon>
        <taxon>Fungi</taxon>
        <taxon>Fungi incertae sedis</taxon>
        <taxon>Mucoromycota</taxon>
        <taxon>Mucoromycotina</taxon>
        <taxon>Mucoromycetes</taxon>
        <taxon>Mucorales</taxon>
        <taxon>Mucorineae</taxon>
        <taxon>Mucoraceae</taxon>
        <taxon>Mucor</taxon>
    </lineage>
</organism>
<dbReference type="Gene3D" id="3.40.50.300">
    <property type="entry name" value="P-loop containing nucleotide triphosphate hydrolases"/>
    <property type="match status" value="1"/>
</dbReference>
<dbReference type="InterPro" id="IPR050238">
    <property type="entry name" value="DNA_Rep/Repair_Clamp_Loader"/>
</dbReference>
<comment type="caution">
    <text evidence="11">The sequence shown here is derived from an EMBL/GenBank/DDBJ whole genome shotgun (WGS) entry which is preliminary data.</text>
</comment>
<dbReference type="Pfam" id="PF00004">
    <property type="entry name" value="AAA"/>
    <property type="match status" value="1"/>
</dbReference>
<comment type="subcellular location">
    <subcellularLocation>
        <location evidence="1">Nucleus</location>
    </subcellularLocation>
</comment>
<dbReference type="GO" id="GO:0005524">
    <property type="term" value="F:ATP binding"/>
    <property type="evidence" value="ECO:0007669"/>
    <property type="project" value="UniProtKB-KW"/>
</dbReference>
<dbReference type="GO" id="GO:0003689">
    <property type="term" value="F:DNA clamp loader activity"/>
    <property type="evidence" value="ECO:0007669"/>
    <property type="project" value="TreeGrafter"/>
</dbReference>
<evidence type="ECO:0000313" key="11">
    <source>
        <dbReference type="EMBL" id="KAG2205382.1"/>
    </source>
</evidence>
<dbReference type="AlphaFoldDB" id="A0A8H7R6L1"/>
<dbReference type="GO" id="GO:0000076">
    <property type="term" value="P:DNA replication checkpoint signaling"/>
    <property type="evidence" value="ECO:0007669"/>
    <property type="project" value="UniProtKB-ARBA"/>
</dbReference>
<dbReference type="Proteomes" id="UP000603453">
    <property type="component" value="Unassembled WGS sequence"/>
</dbReference>
<evidence type="ECO:0000256" key="5">
    <source>
        <dbReference type="ARBA" id="ARBA00022840"/>
    </source>
</evidence>
<dbReference type="GO" id="GO:0006271">
    <property type="term" value="P:DNA strand elongation involved in DNA replication"/>
    <property type="evidence" value="ECO:0007669"/>
    <property type="project" value="UniProtKB-ARBA"/>
</dbReference>
<dbReference type="NCBIfam" id="NF001679">
    <property type="entry name" value="PRK00440.1"/>
    <property type="match status" value="1"/>
</dbReference>
<evidence type="ECO:0000256" key="1">
    <source>
        <dbReference type="ARBA" id="ARBA00004123"/>
    </source>
</evidence>
<evidence type="ECO:0000256" key="7">
    <source>
        <dbReference type="ARBA" id="ARBA00023242"/>
    </source>
</evidence>
<dbReference type="CDD" id="cd00009">
    <property type="entry name" value="AAA"/>
    <property type="match status" value="1"/>
</dbReference>
<evidence type="ECO:0000256" key="6">
    <source>
        <dbReference type="ARBA" id="ARBA00023125"/>
    </source>
</evidence>
<dbReference type="GO" id="GO:0016887">
    <property type="term" value="F:ATP hydrolysis activity"/>
    <property type="evidence" value="ECO:0007669"/>
    <property type="project" value="InterPro"/>
</dbReference>
<protein>
    <recommendedName>
        <fullName evidence="8">Replication factor C subunit 2</fullName>
    </recommendedName>
    <alternativeName>
        <fullName evidence="9">Activator 1 41 kDa subunit</fullName>
    </alternativeName>
</protein>
<dbReference type="GO" id="GO:0006281">
    <property type="term" value="P:DNA repair"/>
    <property type="evidence" value="ECO:0007669"/>
    <property type="project" value="UniProtKB-ARBA"/>
</dbReference>
<dbReference type="InterPro" id="IPR003593">
    <property type="entry name" value="AAA+_ATPase"/>
</dbReference>
<dbReference type="SMART" id="SM00382">
    <property type="entry name" value="AAA"/>
    <property type="match status" value="1"/>
</dbReference>